<comment type="similarity">
    <text evidence="1">Belongs to the vasopressin/oxytocin family.</text>
</comment>
<dbReference type="PANTHER" id="PTHR11681:SF5">
    <property type="entry name" value="ISOTOCIN"/>
    <property type="match status" value="1"/>
</dbReference>
<keyword evidence="2" id="KW-1015">Disulfide bond</keyword>
<dbReference type="InterPro" id="IPR036387">
    <property type="entry name" value="Neurhyp_horm_dom_sf"/>
</dbReference>
<dbReference type="Proteomes" id="UP000515146">
    <property type="component" value="Unplaced"/>
</dbReference>
<dbReference type="PANTHER" id="PTHR11681">
    <property type="entry name" value="NEUROPHYSIN"/>
    <property type="match status" value="1"/>
</dbReference>
<reference evidence="5" key="1">
    <citation type="submission" date="2025-08" db="UniProtKB">
        <authorList>
            <consortium name="RefSeq"/>
        </authorList>
    </citation>
    <scope>IDENTIFICATION</scope>
    <source>
        <strain evidence="5">Airmid</strain>
    </source>
</reference>
<dbReference type="AlphaFoldDB" id="A0A6P6Y362"/>
<proteinExistence type="inferred from homology"/>
<organism evidence="4 5">
    <name type="scientific">Dermatophagoides pteronyssinus</name>
    <name type="common">European house dust mite</name>
    <dbReference type="NCBI Taxonomy" id="6956"/>
    <lineage>
        <taxon>Eukaryota</taxon>
        <taxon>Metazoa</taxon>
        <taxon>Ecdysozoa</taxon>
        <taxon>Arthropoda</taxon>
        <taxon>Chelicerata</taxon>
        <taxon>Arachnida</taxon>
        <taxon>Acari</taxon>
        <taxon>Acariformes</taxon>
        <taxon>Sarcoptiformes</taxon>
        <taxon>Astigmata</taxon>
        <taxon>Psoroptidia</taxon>
        <taxon>Analgoidea</taxon>
        <taxon>Pyroglyphidae</taxon>
        <taxon>Dermatophagoidinae</taxon>
        <taxon>Dermatophagoides</taxon>
    </lineage>
</organism>
<keyword evidence="3" id="KW-0812">Transmembrane</keyword>
<dbReference type="InParanoid" id="A0A6P6Y362"/>
<dbReference type="Gene3D" id="2.60.9.10">
    <property type="entry name" value="Neurohypophysial hormone domain"/>
    <property type="match status" value="1"/>
</dbReference>
<dbReference type="GO" id="GO:0005615">
    <property type="term" value="C:extracellular space"/>
    <property type="evidence" value="ECO:0007669"/>
    <property type="project" value="TreeGrafter"/>
</dbReference>
<keyword evidence="4" id="KW-1185">Reference proteome</keyword>
<evidence type="ECO:0000313" key="4">
    <source>
        <dbReference type="Proteomes" id="UP000515146"/>
    </source>
</evidence>
<protein>
    <submittedName>
        <fullName evidence="5">Oxytocin-neurophysin 1-like</fullName>
    </submittedName>
</protein>
<dbReference type="SMART" id="SM00003">
    <property type="entry name" value="NH"/>
    <property type="match status" value="1"/>
</dbReference>
<dbReference type="RefSeq" id="XP_027198804.1">
    <property type="nucleotide sequence ID" value="XM_027343003.1"/>
</dbReference>
<dbReference type="GO" id="GO:0030141">
    <property type="term" value="C:secretory granule"/>
    <property type="evidence" value="ECO:0007669"/>
    <property type="project" value="TreeGrafter"/>
</dbReference>
<feature type="transmembrane region" description="Helical" evidence="3">
    <location>
        <begin position="43"/>
        <end position="60"/>
    </location>
</feature>
<sequence>MDLHSEINIFDLLFVSALFFILKTNHSRITLDFIIMSQRESFSTMKIILAFCLAWIFLFNDVRGCFITNCPPAGKRSIMSSSLGSNHLIRECTRCGPSLSGRCYGPNICCSPLTGCNIGGFTAARCSLEAYHPTLCTNPGAVCGPNGKGICALNATCCTNDGCFVDKSCSQSSNDSIDL</sequence>
<evidence type="ECO:0000256" key="1">
    <source>
        <dbReference type="ARBA" id="ARBA00007369"/>
    </source>
</evidence>
<gene>
    <name evidence="5" type="primary">LOC113793037</name>
</gene>
<dbReference type="KEGG" id="dpte:113793037"/>
<dbReference type="Pfam" id="PF00184">
    <property type="entry name" value="Hormone_5"/>
    <property type="match status" value="1"/>
</dbReference>
<dbReference type="InterPro" id="IPR000981">
    <property type="entry name" value="Neurhyp_horm"/>
</dbReference>
<name>A0A6P6Y362_DERPT</name>
<dbReference type="PRINTS" id="PR00831">
    <property type="entry name" value="NEUROPHYSIN"/>
</dbReference>
<evidence type="ECO:0000256" key="3">
    <source>
        <dbReference type="SAM" id="Phobius"/>
    </source>
</evidence>
<evidence type="ECO:0000313" key="5">
    <source>
        <dbReference type="RefSeq" id="XP_027198804.1"/>
    </source>
</evidence>
<feature type="transmembrane region" description="Helical" evidence="3">
    <location>
        <begin position="6"/>
        <end position="22"/>
    </location>
</feature>
<dbReference type="GO" id="GO:0005185">
    <property type="term" value="F:neurohypophyseal hormone activity"/>
    <property type="evidence" value="ECO:0007669"/>
    <property type="project" value="InterPro"/>
</dbReference>
<keyword evidence="3" id="KW-1133">Transmembrane helix</keyword>
<dbReference type="OrthoDB" id="10056056at2759"/>
<evidence type="ECO:0000256" key="2">
    <source>
        <dbReference type="ARBA" id="ARBA00023157"/>
    </source>
</evidence>
<dbReference type="OMA" id="CCTHETC"/>
<dbReference type="SUPFAM" id="SSF49606">
    <property type="entry name" value="Neurophysin II"/>
    <property type="match status" value="1"/>
</dbReference>
<keyword evidence="3" id="KW-0472">Membrane</keyword>
<accession>A0A6P6Y362</accession>